<accession>A0AAE0GIS4</accession>
<feature type="compositionally biased region" description="Polar residues" evidence="1">
    <location>
        <begin position="170"/>
        <end position="183"/>
    </location>
</feature>
<reference evidence="2 3" key="1">
    <citation type="journal article" date="2015" name="Genome Biol. Evol.">
        <title>Comparative Genomics of a Bacterivorous Green Alga Reveals Evolutionary Causalities and Consequences of Phago-Mixotrophic Mode of Nutrition.</title>
        <authorList>
            <person name="Burns J.A."/>
            <person name="Paasch A."/>
            <person name="Narechania A."/>
            <person name="Kim E."/>
        </authorList>
    </citation>
    <scope>NUCLEOTIDE SEQUENCE [LARGE SCALE GENOMIC DNA]</scope>
    <source>
        <strain evidence="2 3">PLY_AMNH</strain>
    </source>
</reference>
<dbReference type="AlphaFoldDB" id="A0AAE0GIS4"/>
<organism evidence="2 3">
    <name type="scientific">Cymbomonas tetramitiformis</name>
    <dbReference type="NCBI Taxonomy" id="36881"/>
    <lineage>
        <taxon>Eukaryota</taxon>
        <taxon>Viridiplantae</taxon>
        <taxon>Chlorophyta</taxon>
        <taxon>Pyramimonadophyceae</taxon>
        <taxon>Pyramimonadales</taxon>
        <taxon>Pyramimonadaceae</taxon>
        <taxon>Cymbomonas</taxon>
    </lineage>
</organism>
<feature type="region of interest" description="Disordered" evidence="1">
    <location>
        <begin position="124"/>
        <end position="183"/>
    </location>
</feature>
<keyword evidence="3" id="KW-1185">Reference proteome</keyword>
<evidence type="ECO:0000256" key="1">
    <source>
        <dbReference type="SAM" id="MobiDB-lite"/>
    </source>
</evidence>
<evidence type="ECO:0000313" key="3">
    <source>
        <dbReference type="Proteomes" id="UP001190700"/>
    </source>
</evidence>
<comment type="caution">
    <text evidence="2">The sequence shown here is derived from an EMBL/GenBank/DDBJ whole genome shotgun (WGS) entry which is preliminary data.</text>
</comment>
<name>A0AAE0GIS4_9CHLO</name>
<feature type="compositionally biased region" description="Low complexity" evidence="1">
    <location>
        <begin position="129"/>
        <end position="143"/>
    </location>
</feature>
<sequence length="183" mass="20465">MEDVLDLDELESGAHHGKVNEPGLPRWMTDMKSFSKLARNPSKNLTVLGIRATGQFLLKSAERQEERKFTAVFFFKPLLLASLRGSPAAHSQRALAAHRSEFSSVLPAAHRRDSTQLQRASALLGRHGQSQQQPPLQLQQHSQAHTEPSLERTYNEQQPSRPPAPRHTRQIPSGNTLILITSE</sequence>
<proteinExistence type="predicted"/>
<gene>
    <name evidence="2" type="ORF">CYMTET_13275</name>
</gene>
<dbReference type="Proteomes" id="UP001190700">
    <property type="component" value="Unassembled WGS sequence"/>
</dbReference>
<evidence type="ECO:0000313" key="2">
    <source>
        <dbReference type="EMBL" id="KAK3278814.1"/>
    </source>
</evidence>
<protein>
    <submittedName>
        <fullName evidence="2">Uncharacterized protein</fullName>
    </submittedName>
</protein>
<dbReference type="EMBL" id="LGRX02005270">
    <property type="protein sequence ID" value="KAK3278814.1"/>
    <property type="molecule type" value="Genomic_DNA"/>
</dbReference>